<dbReference type="Proteomes" id="UP000285060">
    <property type="component" value="Unassembled WGS sequence"/>
</dbReference>
<feature type="compositionally biased region" description="Low complexity" evidence="1">
    <location>
        <begin position="202"/>
        <end position="215"/>
    </location>
</feature>
<evidence type="ECO:0000313" key="3">
    <source>
        <dbReference type="Proteomes" id="UP000285060"/>
    </source>
</evidence>
<dbReference type="AlphaFoldDB" id="A0A3R6ZA77"/>
<dbReference type="EMBL" id="QUSY01000028">
    <property type="protein sequence ID" value="RHY34462.1"/>
    <property type="molecule type" value="Genomic_DNA"/>
</dbReference>
<dbReference type="VEuPathDB" id="FungiDB:H310_09494"/>
<reference evidence="2 3" key="1">
    <citation type="submission" date="2018-08" db="EMBL/GenBank/DDBJ databases">
        <title>Aphanomyces genome sequencing and annotation.</title>
        <authorList>
            <person name="Minardi D."/>
            <person name="Oidtmann B."/>
            <person name="Van Der Giezen M."/>
            <person name="Studholme D.J."/>
        </authorList>
    </citation>
    <scope>NUCLEOTIDE SEQUENCE [LARGE SCALE GENOMIC DNA]</scope>
    <source>
        <strain evidence="2 3">NJM0002</strain>
    </source>
</reference>
<feature type="compositionally biased region" description="Basic and acidic residues" evidence="1">
    <location>
        <begin position="184"/>
        <end position="201"/>
    </location>
</feature>
<proteinExistence type="predicted"/>
<comment type="caution">
    <text evidence="2">The sequence shown here is derived from an EMBL/GenBank/DDBJ whole genome shotgun (WGS) entry which is preliminary data.</text>
</comment>
<organism evidence="2 3">
    <name type="scientific">Aphanomyces invadans</name>
    <dbReference type="NCBI Taxonomy" id="157072"/>
    <lineage>
        <taxon>Eukaryota</taxon>
        <taxon>Sar</taxon>
        <taxon>Stramenopiles</taxon>
        <taxon>Oomycota</taxon>
        <taxon>Saprolegniomycetes</taxon>
        <taxon>Saprolegniales</taxon>
        <taxon>Verrucalvaceae</taxon>
        <taxon>Aphanomyces</taxon>
    </lineage>
</organism>
<accession>A0A3R6ZA77</accession>
<dbReference type="VEuPathDB" id="FungiDB:H310_00365"/>
<protein>
    <submittedName>
        <fullName evidence="2">Uncharacterized protein</fullName>
    </submittedName>
</protein>
<name>A0A3R6ZA77_9STRA</name>
<feature type="region of interest" description="Disordered" evidence="1">
    <location>
        <begin position="184"/>
        <end position="215"/>
    </location>
</feature>
<evidence type="ECO:0000256" key="1">
    <source>
        <dbReference type="SAM" id="MobiDB-lite"/>
    </source>
</evidence>
<keyword evidence="3" id="KW-1185">Reference proteome</keyword>
<evidence type="ECO:0000313" key="2">
    <source>
        <dbReference type="EMBL" id="RHY34462.1"/>
    </source>
</evidence>
<gene>
    <name evidence="2" type="ORF">DYB32_000952</name>
</gene>
<sequence length="323" mass="36495">MSMAVERTRELKKEDKHQVVKMLQSLLSGNKLAHGAYQKAATRFGLHRATISKMWKQFNKNDMGSKKNGRVSRRAKYTEEELKVRIASVPQIKPQLTTKSQGDRIQFCRSYLHHSAPQALTTFASKAGASEAGSPAKTTEDVVQGTKDAFAELSSQKLEDVDEDDGETEHLTLEELRELKEDQKFRERKRLQGDKTGRKIDSTTPSSSASSDSSLSTLSGQFTAQSADKPFDAFEAIKFVSLSLRRVLVILRHCRNKYIEDKLREKYTSTIVTTVPPPSKERIEELSSNLAPQCWLGTQVFPKLTCLRLILQKSCKLRKKLLF</sequence>